<evidence type="ECO:0000313" key="2">
    <source>
        <dbReference type="EMBL" id="PMS29241.1"/>
    </source>
</evidence>
<reference evidence="2 3" key="1">
    <citation type="submission" date="2018-01" db="EMBL/GenBank/DDBJ databases">
        <title>Whole genome analyses suggest that Burkholderia sensu lato contains two further novel genera in the rhizoxinica-symbiotica group Mycetohabitans gen. nov., and Trinickia gen. nov.: implications for the evolution of diazotrophy and nodulation in the Burkholderiaceae.</title>
        <authorList>
            <person name="Estrada-de los Santos P."/>
            <person name="Palmer M."/>
            <person name="Chavez-Ramirez B."/>
            <person name="Beukes C."/>
            <person name="Steenkamp E.T."/>
            <person name="Hirsch A.M."/>
            <person name="Manyaka P."/>
            <person name="Maluk M."/>
            <person name="Lafos M."/>
            <person name="Crook M."/>
            <person name="Gross E."/>
            <person name="Simon M.F."/>
            <person name="Bueno dos Reis Junior F."/>
            <person name="Poole P.S."/>
            <person name="Venter S.N."/>
            <person name="James E.K."/>
        </authorList>
    </citation>
    <scope>NUCLEOTIDE SEQUENCE [LARGE SCALE GENOMIC DNA]</scope>
    <source>
        <strain evidence="2 3">WSM 3937</strain>
    </source>
</reference>
<dbReference type="Proteomes" id="UP000235659">
    <property type="component" value="Unassembled WGS sequence"/>
</dbReference>
<evidence type="ECO:0000256" key="1">
    <source>
        <dbReference type="SAM" id="MobiDB-lite"/>
    </source>
</evidence>
<sequence>MGQCASPSAVPSITGVAAANVGVVALVSDAPVADDAAPDPLLPPPPPPQPARIRKTPIATNREPSRCNIADSMPWLKRDT</sequence>
<protein>
    <submittedName>
        <fullName evidence="2">Uncharacterized protein</fullName>
    </submittedName>
</protein>
<dbReference type="EMBL" id="PNXY01000013">
    <property type="protein sequence ID" value="PMS29241.1"/>
    <property type="molecule type" value="Genomic_DNA"/>
</dbReference>
<feature type="compositionally biased region" description="Pro residues" evidence="1">
    <location>
        <begin position="40"/>
        <end position="50"/>
    </location>
</feature>
<accession>A0ABX4V3Z4</accession>
<evidence type="ECO:0000313" key="3">
    <source>
        <dbReference type="Proteomes" id="UP000235659"/>
    </source>
</evidence>
<proteinExistence type="predicted"/>
<gene>
    <name evidence="2" type="ORF">C0Z16_18885</name>
</gene>
<name>A0ABX4V3Z4_9BURK</name>
<feature type="region of interest" description="Disordered" evidence="1">
    <location>
        <begin position="33"/>
        <end position="66"/>
    </location>
</feature>
<organism evidence="2 3">
    <name type="scientific">Paraburkholderia rhynchosiae</name>
    <dbReference type="NCBI Taxonomy" id="487049"/>
    <lineage>
        <taxon>Bacteria</taxon>
        <taxon>Pseudomonadati</taxon>
        <taxon>Pseudomonadota</taxon>
        <taxon>Betaproteobacteria</taxon>
        <taxon>Burkholderiales</taxon>
        <taxon>Burkholderiaceae</taxon>
        <taxon>Paraburkholderia</taxon>
    </lineage>
</organism>
<comment type="caution">
    <text evidence="2">The sequence shown here is derived from an EMBL/GenBank/DDBJ whole genome shotgun (WGS) entry which is preliminary data.</text>
</comment>
<keyword evidence="3" id="KW-1185">Reference proteome</keyword>